<dbReference type="EMBL" id="FNGP01000004">
    <property type="protein sequence ID" value="SDL62976.1"/>
    <property type="molecule type" value="Genomic_DNA"/>
</dbReference>
<dbReference type="InterPro" id="IPR002550">
    <property type="entry name" value="CNNM"/>
</dbReference>
<evidence type="ECO:0000256" key="7">
    <source>
        <dbReference type="ARBA" id="ARBA00023122"/>
    </source>
</evidence>
<dbReference type="InterPro" id="IPR000644">
    <property type="entry name" value="CBS_dom"/>
</dbReference>
<keyword evidence="8 10" id="KW-0472">Membrane</keyword>
<dbReference type="Pfam" id="PF01595">
    <property type="entry name" value="CNNM"/>
    <property type="match status" value="1"/>
</dbReference>
<evidence type="ECO:0000256" key="3">
    <source>
        <dbReference type="ARBA" id="ARBA00022475"/>
    </source>
</evidence>
<evidence type="ECO:0000313" key="14">
    <source>
        <dbReference type="EMBL" id="SDL62976.1"/>
    </source>
</evidence>
<evidence type="ECO:0000256" key="9">
    <source>
        <dbReference type="PROSITE-ProRule" id="PRU00703"/>
    </source>
</evidence>
<evidence type="ECO:0000313" key="15">
    <source>
        <dbReference type="Proteomes" id="UP000199475"/>
    </source>
</evidence>
<dbReference type="PROSITE" id="PS51371">
    <property type="entry name" value="CBS"/>
    <property type="match status" value="2"/>
</dbReference>
<proteinExistence type="inferred from homology"/>
<dbReference type="InterPro" id="IPR036318">
    <property type="entry name" value="FAD-bd_PCMH-like_sf"/>
</dbReference>
<dbReference type="PANTHER" id="PTHR43099">
    <property type="entry name" value="UPF0053 PROTEIN YRKA"/>
    <property type="match status" value="1"/>
</dbReference>
<evidence type="ECO:0000259" key="13">
    <source>
        <dbReference type="PROSITE" id="PS51846"/>
    </source>
</evidence>
<evidence type="ECO:0000259" key="12">
    <source>
        <dbReference type="PROSITE" id="PS51371"/>
    </source>
</evidence>
<dbReference type="InterPro" id="IPR046342">
    <property type="entry name" value="CBS_dom_sf"/>
</dbReference>
<comment type="subcellular location">
    <subcellularLocation>
        <location evidence="1">Cell membrane</location>
        <topology evidence="1">Multi-pass membrane protein</topology>
    </subcellularLocation>
</comment>
<feature type="transmembrane region" description="Helical" evidence="11">
    <location>
        <begin position="104"/>
        <end position="124"/>
    </location>
</feature>
<keyword evidence="5" id="KW-0677">Repeat</keyword>
<evidence type="ECO:0000256" key="10">
    <source>
        <dbReference type="PROSITE-ProRule" id="PRU01193"/>
    </source>
</evidence>
<keyword evidence="6 10" id="KW-1133">Transmembrane helix</keyword>
<reference evidence="14 15" key="1">
    <citation type="submission" date="2016-10" db="EMBL/GenBank/DDBJ databases">
        <authorList>
            <person name="de Groot N.N."/>
        </authorList>
    </citation>
    <scope>NUCLEOTIDE SEQUENCE [LARGE SCALE GENOMIC DNA]</scope>
    <source>
        <strain evidence="14 15">CGMCC 1.9159</strain>
    </source>
</reference>
<dbReference type="InterPro" id="IPR044751">
    <property type="entry name" value="Ion_transp-like_CBS"/>
</dbReference>
<dbReference type="Proteomes" id="UP000199475">
    <property type="component" value="Unassembled WGS sequence"/>
</dbReference>
<dbReference type="GO" id="GO:0005886">
    <property type="term" value="C:plasma membrane"/>
    <property type="evidence" value="ECO:0007669"/>
    <property type="project" value="UniProtKB-SubCell"/>
</dbReference>
<dbReference type="Gene3D" id="3.30.465.10">
    <property type="match status" value="1"/>
</dbReference>
<dbReference type="Pfam" id="PF00571">
    <property type="entry name" value="CBS"/>
    <property type="match status" value="2"/>
</dbReference>
<dbReference type="SMART" id="SM01091">
    <property type="entry name" value="CorC_HlyC"/>
    <property type="match status" value="1"/>
</dbReference>
<gene>
    <name evidence="14" type="ORF">SAMN04488242_2172</name>
</gene>
<sequence length="458" mass="49593">MTAAVFTLLLGLVVIALIIAANGYFVAQEFAYMSVDRARLRAAAADGDARARSALEITQRTSFMLSGAQLGITVTGLMIGYVAEPLVGSSLGTMLGGVGVPREVSITVGTVLALAISTVVQMIFGELFPKNYTIAAPLPSALALARSTRIYLALFGWLIRFFDWSANSLLKLLRIEPVHDVDSTATAADLEHIVSASRETGDLTDEQFLTLDRMLDFPDQDVAHAMIPRSRAGVVHPTTTVAAIRELMAAEHTRYPVVDEGHSPVGVVHMLDLLDDALPDDAPVSSVMREPVVLPELMALPDAVQELRARDEQLACVVDEYGGFAGILTIEDLAEEILGDLTDEHDAEDQEEITPTAQHVWVIDGDTHLDEVERAIGHDVAQGDYETLAGLLIAHVGDFPEEGSTHEVELPVDPGDYAEGDRPLQRRLRLTVEEVDRHVPSLVRVELVEDEPSEGEDA</sequence>
<dbReference type="PANTHER" id="PTHR43099:SF6">
    <property type="entry name" value="UPF0053 PROTEIN RV1842C"/>
    <property type="match status" value="1"/>
</dbReference>
<organism evidence="14 15">
    <name type="scientific">Tessaracoccus oleiagri</name>
    <dbReference type="NCBI Taxonomy" id="686624"/>
    <lineage>
        <taxon>Bacteria</taxon>
        <taxon>Bacillati</taxon>
        <taxon>Actinomycetota</taxon>
        <taxon>Actinomycetes</taxon>
        <taxon>Propionibacteriales</taxon>
        <taxon>Propionibacteriaceae</taxon>
        <taxon>Tessaracoccus</taxon>
    </lineage>
</organism>
<feature type="transmembrane region" description="Helical" evidence="11">
    <location>
        <begin position="63"/>
        <end position="83"/>
    </location>
</feature>
<evidence type="ECO:0000256" key="6">
    <source>
        <dbReference type="ARBA" id="ARBA00022989"/>
    </source>
</evidence>
<comment type="similarity">
    <text evidence="2">Belongs to the UPF0053 family.</text>
</comment>
<keyword evidence="7 9" id="KW-0129">CBS domain</keyword>
<dbReference type="RefSeq" id="WP_093252008.1">
    <property type="nucleotide sequence ID" value="NZ_FNGP01000004.1"/>
</dbReference>
<dbReference type="InterPro" id="IPR016169">
    <property type="entry name" value="FAD-bd_PCMH_sub2"/>
</dbReference>
<evidence type="ECO:0000256" key="11">
    <source>
        <dbReference type="SAM" id="Phobius"/>
    </source>
</evidence>
<feature type="domain" description="CBS" evidence="12">
    <location>
        <begin position="287"/>
        <end position="344"/>
    </location>
</feature>
<keyword evidence="15" id="KW-1185">Reference proteome</keyword>
<feature type="domain" description="CNNM transmembrane" evidence="13">
    <location>
        <begin position="4"/>
        <end position="207"/>
    </location>
</feature>
<accession>A0A1G9LM64</accession>
<evidence type="ECO:0000256" key="4">
    <source>
        <dbReference type="ARBA" id="ARBA00022692"/>
    </source>
</evidence>
<dbReference type="InterPro" id="IPR051676">
    <property type="entry name" value="UPF0053_domain"/>
</dbReference>
<dbReference type="SUPFAM" id="SSF56176">
    <property type="entry name" value="FAD-binding/transporter-associated domain-like"/>
    <property type="match status" value="1"/>
</dbReference>
<dbReference type="AlphaFoldDB" id="A0A1G9LM64"/>
<dbReference type="SUPFAM" id="SSF54631">
    <property type="entry name" value="CBS-domain pair"/>
    <property type="match status" value="1"/>
</dbReference>
<dbReference type="STRING" id="686624.SAMN04488242_2172"/>
<dbReference type="PROSITE" id="PS51846">
    <property type="entry name" value="CNNM"/>
    <property type="match status" value="1"/>
</dbReference>
<dbReference type="Pfam" id="PF03471">
    <property type="entry name" value="CorC_HlyC"/>
    <property type="match status" value="1"/>
</dbReference>
<dbReference type="CDD" id="cd04590">
    <property type="entry name" value="CBS_pair_CorC_HlyC_assoc"/>
    <property type="match status" value="1"/>
</dbReference>
<name>A0A1G9LM64_9ACTN</name>
<evidence type="ECO:0000256" key="5">
    <source>
        <dbReference type="ARBA" id="ARBA00022737"/>
    </source>
</evidence>
<keyword evidence="3" id="KW-1003">Cell membrane</keyword>
<dbReference type="Gene3D" id="3.10.580.10">
    <property type="entry name" value="CBS-domain"/>
    <property type="match status" value="1"/>
</dbReference>
<evidence type="ECO:0000256" key="2">
    <source>
        <dbReference type="ARBA" id="ARBA00006337"/>
    </source>
</evidence>
<keyword evidence="4 10" id="KW-0812">Transmembrane</keyword>
<evidence type="ECO:0000256" key="8">
    <source>
        <dbReference type="ARBA" id="ARBA00023136"/>
    </source>
</evidence>
<feature type="domain" description="CBS" evidence="12">
    <location>
        <begin position="226"/>
        <end position="284"/>
    </location>
</feature>
<dbReference type="GO" id="GO:0050660">
    <property type="term" value="F:flavin adenine dinucleotide binding"/>
    <property type="evidence" value="ECO:0007669"/>
    <property type="project" value="InterPro"/>
</dbReference>
<evidence type="ECO:0000256" key="1">
    <source>
        <dbReference type="ARBA" id="ARBA00004651"/>
    </source>
</evidence>
<protein>
    <submittedName>
        <fullName evidence="14">Hemolysin, contains CBS domains</fullName>
    </submittedName>
</protein>
<dbReference type="InterPro" id="IPR005170">
    <property type="entry name" value="Transptr-assoc_dom"/>
</dbReference>
<dbReference type="OrthoDB" id="110231at2"/>